<dbReference type="EMBL" id="JACHNH010000001">
    <property type="protein sequence ID" value="MBB4760705.1"/>
    <property type="molecule type" value="Genomic_DNA"/>
</dbReference>
<accession>A0A7W7HTX9</accession>
<dbReference type="AlphaFoldDB" id="A0A7W7HTX9"/>
<keyword evidence="2" id="KW-1185">Reference proteome</keyword>
<proteinExistence type="predicted"/>
<comment type="caution">
    <text evidence="1">The sequence shown here is derived from an EMBL/GenBank/DDBJ whole genome shotgun (WGS) entry which is preliminary data.</text>
</comment>
<protein>
    <recommendedName>
        <fullName evidence="3">Protein kinase domain-containing protein</fullName>
    </recommendedName>
</protein>
<evidence type="ECO:0000313" key="2">
    <source>
        <dbReference type="Proteomes" id="UP000578112"/>
    </source>
</evidence>
<dbReference type="RefSeq" id="WP_184990665.1">
    <property type="nucleotide sequence ID" value="NZ_BOMK01000028.1"/>
</dbReference>
<organism evidence="1 2">
    <name type="scientific">Actinoplanes digitatis</name>
    <dbReference type="NCBI Taxonomy" id="1868"/>
    <lineage>
        <taxon>Bacteria</taxon>
        <taxon>Bacillati</taxon>
        <taxon>Actinomycetota</taxon>
        <taxon>Actinomycetes</taxon>
        <taxon>Micromonosporales</taxon>
        <taxon>Micromonosporaceae</taxon>
        <taxon>Actinoplanes</taxon>
    </lineage>
</organism>
<sequence>MSDRVERHTELSERLAALRDGEVEALLAEAAASAAGIGGTTVTVQVGGLPVFVKRVPLTDLERRPENVGSTANLFRLPLFYQYGIGSTGFGAWREVAAHAMTTRWVLEDRFDGFPLLYHWRVLPRRPDPMPDAELERWVTHWDGDDEVRARLLAIGSASADVALFMEHIPYTVDAWLTARTADGGEAADAAYAFVDGALRAGVDFLESQGFLHFDAHFRNLLTDGRRLYFADFGLAAHARFDLSAEESAFVRRHRSYDRCYTATHLTVWLVSNLLKIPWQDCPAYLREHARKPWDVEASACAGRIVARHTPVAVATERFFEDIVNVSKRTPYPADELGGILSRRAA</sequence>
<dbReference type="Proteomes" id="UP000578112">
    <property type="component" value="Unassembled WGS sequence"/>
</dbReference>
<dbReference type="InterPro" id="IPR011009">
    <property type="entry name" value="Kinase-like_dom_sf"/>
</dbReference>
<dbReference type="Gene3D" id="1.10.510.10">
    <property type="entry name" value="Transferase(Phosphotransferase) domain 1"/>
    <property type="match status" value="1"/>
</dbReference>
<reference evidence="1 2" key="1">
    <citation type="submission" date="2020-08" db="EMBL/GenBank/DDBJ databases">
        <title>Sequencing the genomes of 1000 actinobacteria strains.</title>
        <authorList>
            <person name="Klenk H.-P."/>
        </authorList>
    </citation>
    <scope>NUCLEOTIDE SEQUENCE [LARGE SCALE GENOMIC DNA]</scope>
    <source>
        <strain evidence="1 2">DSM 43149</strain>
    </source>
</reference>
<gene>
    <name evidence="1" type="ORF">BJ971_001261</name>
</gene>
<evidence type="ECO:0008006" key="3">
    <source>
        <dbReference type="Google" id="ProtNLM"/>
    </source>
</evidence>
<name>A0A7W7HTX9_9ACTN</name>
<evidence type="ECO:0000313" key="1">
    <source>
        <dbReference type="EMBL" id="MBB4760705.1"/>
    </source>
</evidence>
<dbReference type="SUPFAM" id="SSF56112">
    <property type="entry name" value="Protein kinase-like (PK-like)"/>
    <property type="match status" value="1"/>
</dbReference>